<evidence type="ECO:0000313" key="10">
    <source>
        <dbReference type="EMBL" id="KYO66846.1"/>
    </source>
</evidence>
<dbReference type="EC" id="2.3.1.234" evidence="8"/>
<keyword evidence="11" id="KW-1185">Reference proteome</keyword>
<dbReference type="FunFam" id="3.30.420.40:FF:000040">
    <property type="entry name" value="tRNA N6-adenosine threonylcarbamoyltransferase"/>
    <property type="match status" value="1"/>
</dbReference>
<dbReference type="CDD" id="cd24133">
    <property type="entry name" value="ASKHA_NBD_TsaD_bac"/>
    <property type="match status" value="1"/>
</dbReference>
<feature type="binding site" evidence="8">
    <location>
        <position position="277"/>
    </location>
    <ligand>
        <name>substrate</name>
    </ligand>
</feature>
<reference evidence="10 11" key="1">
    <citation type="submission" date="2015-12" db="EMBL/GenBank/DDBJ databases">
        <title>Draft genome of Thermovenabulum gondwanense isolated from a red thermophilic microbial mat colonisisng an outflow channel of a bore well.</title>
        <authorList>
            <person name="Patel B.K."/>
        </authorList>
    </citation>
    <scope>NUCLEOTIDE SEQUENCE [LARGE SCALE GENOMIC DNA]</scope>
    <source>
        <strain evidence="10 11">R270</strain>
    </source>
</reference>
<feature type="binding site" evidence="8">
    <location>
        <position position="119"/>
    </location>
    <ligand>
        <name>Fe cation</name>
        <dbReference type="ChEBI" id="CHEBI:24875"/>
    </ligand>
</feature>
<dbReference type="OrthoDB" id="9806197at2"/>
<comment type="cofactor">
    <cofactor evidence="8">
        <name>Fe(2+)</name>
        <dbReference type="ChEBI" id="CHEBI:29033"/>
    </cofactor>
    <text evidence="8">Binds 1 Fe(2+) ion per subunit.</text>
</comment>
<dbReference type="InterPro" id="IPR022450">
    <property type="entry name" value="TsaD"/>
</dbReference>
<keyword evidence="3 8" id="KW-0819">tRNA processing</keyword>
<feature type="binding site" evidence="8">
    <location>
        <begin position="137"/>
        <end position="141"/>
    </location>
    <ligand>
        <name>substrate</name>
    </ligand>
</feature>
<dbReference type="Pfam" id="PF00814">
    <property type="entry name" value="TsaD"/>
    <property type="match status" value="1"/>
</dbReference>
<keyword evidence="6 8" id="KW-0012">Acyltransferase</keyword>
<evidence type="ECO:0000256" key="4">
    <source>
        <dbReference type="ARBA" id="ARBA00022723"/>
    </source>
</evidence>
<name>A0A162MPA5_9FIRM</name>
<dbReference type="Gene3D" id="3.30.420.40">
    <property type="match status" value="2"/>
</dbReference>
<dbReference type="PANTHER" id="PTHR11735">
    <property type="entry name" value="TRNA N6-ADENOSINE THREONYLCARBAMOYLTRANSFERASE"/>
    <property type="match status" value="1"/>
</dbReference>
<dbReference type="STRING" id="520767.ATZ99_09000"/>
<comment type="caution">
    <text evidence="8">Lacks conserved residue(s) required for the propagation of feature annotation.</text>
</comment>
<comment type="catalytic activity">
    <reaction evidence="7 8">
        <text>L-threonylcarbamoyladenylate + adenosine(37) in tRNA = N(6)-L-threonylcarbamoyladenosine(37) in tRNA + AMP + H(+)</text>
        <dbReference type="Rhea" id="RHEA:37059"/>
        <dbReference type="Rhea" id="RHEA-COMP:10162"/>
        <dbReference type="Rhea" id="RHEA-COMP:10163"/>
        <dbReference type="ChEBI" id="CHEBI:15378"/>
        <dbReference type="ChEBI" id="CHEBI:73682"/>
        <dbReference type="ChEBI" id="CHEBI:74411"/>
        <dbReference type="ChEBI" id="CHEBI:74418"/>
        <dbReference type="ChEBI" id="CHEBI:456215"/>
        <dbReference type="EC" id="2.3.1.234"/>
    </reaction>
</comment>
<dbReference type="InterPro" id="IPR000905">
    <property type="entry name" value="Gcp-like_dom"/>
</dbReference>
<dbReference type="InterPro" id="IPR043129">
    <property type="entry name" value="ATPase_NBD"/>
</dbReference>
<dbReference type="Proteomes" id="UP000075737">
    <property type="component" value="Unassembled WGS sequence"/>
</dbReference>
<proteinExistence type="inferred from homology"/>
<organism evidence="10 11">
    <name type="scientific">Thermovenabulum gondwanense</name>
    <dbReference type="NCBI Taxonomy" id="520767"/>
    <lineage>
        <taxon>Bacteria</taxon>
        <taxon>Bacillati</taxon>
        <taxon>Bacillota</taxon>
        <taxon>Clostridia</taxon>
        <taxon>Thermosediminibacterales</taxon>
        <taxon>Thermosediminibacteraceae</taxon>
        <taxon>Thermovenabulum</taxon>
    </lineage>
</organism>
<feature type="binding site" evidence="8">
    <location>
        <position position="183"/>
    </location>
    <ligand>
        <name>substrate</name>
    </ligand>
</feature>
<gene>
    <name evidence="8 10" type="primary">tsaD</name>
    <name evidence="10" type="ORF">ATZ99_09000</name>
</gene>
<comment type="caution">
    <text evidence="10">The sequence shown here is derived from an EMBL/GenBank/DDBJ whole genome shotgun (WGS) entry which is preliminary data.</text>
</comment>
<dbReference type="RefSeq" id="WP_068748052.1">
    <property type="nucleotide sequence ID" value="NZ_LOHZ01000024.1"/>
</dbReference>
<dbReference type="GO" id="GO:0061711">
    <property type="term" value="F:tRNA N(6)-L-threonylcarbamoyladenine synthase activity"/>
    <property type="evidence" value="ECO:0007669"/>
    <property type="project" value="UniProtKB-EC"/>
</dbReference>
<accession>A0A162MPA5</accession>
<keyword evidence="4 8" id="KW-0479">Metal-binding</keyword>
<evidence type="ECO:0000256" key="2">
    <source>
        <dbReference type="ARBA" id="ARBA00022679"/>
    </source>
</evidence>
<dbReference type="InterPro" id="IPR017861">
    <property type="entry name" value="KAE1/TsaD"/>
</dbReference>
<evidence type="ECO:0000256" key="5">
    <source>
        <dbReference type="ARBA" id="ARBA00023004"/>
    </source>
</evidence>
<dbReference type="NCBIfam" id="TIGR00329">
    <property type="entry name" value="gcp_kae1"/>
    <property type="match status" value="1"/>
</dbReference>
<dbReference type="FunFam" id="3.30.420.40:FF:000012">
    <property type="entry name" value="tRNA N6-adenosine threonylcarbamoyltransferase"/>
    <property type="match status" value="1"/>
</dbReference>
<keyword evidence="5 8" id="KW-0408">Iron</keyword>
<comment type="similarity">
    <text evidence="8">Belongs to the KAE1 / TsaD family.</text>
</comment>
<dbReference type="NCBIfam" id="TIGR03723">
    <property type="entry name" value="T6A_TsaD_YgjD"/>
    <property type="match status" value="1"/>
</dbReference>
<dbReference type="EMBL" id="LOHZ01000024">
    <property type="protein sequence ID" value="KYO66846.1"/>
    <property type="molecule type" value="Genomic_DNA"/>
</dbReference>
<dbReference type="PRINTS" id="PR00789">
    <property type="entry name" value="OSIALOPTASE"/>
</dbReference>
<comment type="subcellular location">
    <subcellularLocation>
        <location evidence="8">Cytoplasm</location>
    </subcellularLocation>
</comment>
<comment type="function">
    <text evidence="8">Required for the formation of a threonylcarbamoyl group on adenosine at position 37 (t(6)A37) in tRNAs that read codons beginning with adenine. Is involved in the transfer of the threonylcarbamoyl moiety of threonylcarbamoyl-AMP (TC-AMP) to the N6 group of A37, together with TsaE and TsaB. TsaD likely plays a direct catalytic role in this reaction.</text>
</comment>
<dbReference type="AlphaFoldDB" id="A0A162MPA5"/>
<evidence type="ECO:0000313" key="11">
    <source>
        <dbReference type="Proteomes" id="UP000075737"/>
    </source>
</evidence>
<dbReference type="GO" id="GO:0005506">
    <property type="term" value="F:iron ion binding"/>
    <property type="evidence" value="ECO:0007669"/>
    <property type="project" value="UniProtKB-UniRule"/>
</dbReference>
<evidence type="ECO:0000256" key="6">
    <source>
        <dbReference type="ARBA" id="ARBA00023315"/>
    </source>
</evidence>
<dbReference type="GO" id="GO:0005737">
    <property type="term" value="C:cytoplasm"/>
    <property type="evidence" value="ECO:0007669"/>
    <property type="project" value="UniProtKB-SubCell"/>
</dbReference>
<feature type="binding site" evidence="8">
    <location>
        <position position="170"/>
    </location>
    <ligand>
        <name>substrate</name>
    </ligand>
</feature>
<feature type="domain" description="Gcp-like" evidence="9">
    <location>
        <begin position="27"/>
        <end position="311"/>
    </location>
</feature>
<keyword evidence="1 8" id="KW-0963">Cytoplasm</keyword>
<evidence type="ECO:0000256" key="1">
    <source>
        <dbReference type="ARBA" id="ARBA00022490"/>
    </source>
</evidence>
<evidence type="ECO:0000256" key="3">
    <source>
        <dbReference type="ARBA" id="ARBA00022694"/>
    </source>
</evidence>
<evidence type="ECO:0000256" key="7">
    <source>
        <dbReference type="ARBA" id="ARBA00048117"/>
    </source>
</evidence>
<dbReference type="HAMAP" id="MF_01445">
    <property type="entry name" value="TsaD"/>
    <property type="match status" value="1"/>
</dbReference>
<dbReference type="GO" id="GO:0002949">
    <property type="term" value="P:tRNA threonylcarbamoyladenosine modification"/>
    <property type="evidence" value="ECO:0007669"/>
    <property type="project" value="UniProtKB-UniRule"/>
</dbReference>
<evidence type="ECO:0000256" key="8">
    <source>
        <dbReference type="HAMAP-Rule" id="MF_01445"/>
    </source>
</evidence>
<keyword evidence="2 8" id="KW-0808">Transferase</keyword>
<feature type="binding site" evidence="8">
    <location>
        <position position="305"/>
    </location>
    <ligand>
        <name>Fe cation</name>
        <dbReference type="ChEBI" id="CHEBI:24875"/>
    </ligand>
</feature>
<dbReference type="PANTHER" id="PTHR11735:SF6">
    <property type="entry name" value="TRNA N6-ADENOSINE THREONYLCARBAMOYLTRANSFERASE, MITOCHONDRIAL"/>
    <property type="match status" value="1"/>
</dbReference>
<sequence length="336" mass="36050">MSKDVLTLGIETSCDETSAAVVLNGRKVLSNIIFSQIEAHQKFGGVVPELASRAHLEKICYVVEEALKKANLSIKDIDVIAVTNRPGLIGALLVGVSYAKGLSYAAKKPLVGVNHIAGHIYANFLETNFSPPFLCLVVSGGHSHLFWVEDYGKFKILGKTIDDAAGEAFDKVARALGLGYPGGPAIQKAAESGNEDSITFPVAQIKGSELDFSFSGLKTAVLNYLNQQKQKGIKIKTEDVAASFQKAVVKALVENTRQAILQIKTDTLALAGGVAANKRLRQEFSKLSQELGIKVHFPPVEFCTDNAAMIACAGYYSFLDGKVSDFSLDAYAVSDF</sequence>
<dbReference type="SUPFAM" id="SSF53067">
    <property type="entry name" value="Actin-like ATPase domain"/>
    <property type="match status" value="2"/>
</dbReference>
<dbReference type="PATRIC" id="fig|520767.4.peg.994"/>
<feature type="binding site" evidence="8">
    <location>
        <position position="115"/>
    </location>
    <ligand>
        <name>Fe cation</name>
        <dbReference type="ChEBI" id="CHEBI:24875"/>
    </ligand>
</feature>
<protein>
    <recommendedName>
        <fullName evidence="8">tRNA N6-adenosine threonylcarbamoyltransferase</fullName>
        <ecNumber evidence="8">2.3.1.234</ecNumber>
    </recommendedName>
    <alternativeName>
        <fullName evidence="8">N6-L-threonylcarbamoyladenine synthase</fullName>
        <shortName evidence="8">t(6)A synthase</shortName>
    </alternativeName>
    <alternativeName>
        <fullName evidence="8">t(6)A37 threonylcarbamoyladenosine biosynthesis protein TsaD</fullName>
    </alternativeName>
    <alternativeName>
        <fullName evidence="8">tRNA threonylcarbamoyladenosine biosynthesis protein TsaD</fullName>
    </alternativeName>
</protein>
<evidence type="ECO:0000259" key="9">
    <source>
        <dbReference type="Pfam" id="PF00814"/>
    </source>
</evidence>